<dbReference type="PROSITE" id="PS51375">
    <property type="entry name" value="PPR"/>
    <property type="match status" value="1"/>
</dbReference>
<sequence length="248" mass="27697">MPSLFCTALSLPLSSVPFSISLFCTKLFFQELRAELRRTDRLWWLEHWGENELNSGLVLVLRMSFVNSNSSALRPMVGLVKEGMQIHGLLKNMEFGLVVFLQNCVIWLYLRGGFVEIARQVFGCMPVEEKNLISWNSTISGYVQSKDGLNVAWELFEKMPARDLVSCNTMIDGCVIPLTKMPGTIGLRSVVAVKLNSTLEILAHLWNSSTSNEIVNGTACFPVVLAGTSKEESIYGMHGEDQTEVNLE</sequence>
<evidence type="ECO:0000313" key="3">
    <source>
        <dbReference type="EMBL" id="SPC87033.1"/>
    </source>
</evidence>
<evidence type="ECO:0008006" key="4">
    <source>
        <dbReference type="Google" id="ProtNLM"/>
    </source>
</evidence>
<dbReference type="Gene3D" id="1.25.40.10">
    <property type="entry name" value="Tetratricopeptide repeat domain"/>
    <property type="match status" value="1"/>
</dbReference>
<dbReference type="InterPro" id="IPR011990">
    <property type="entry name" value="TPR-like_helical_dom_sf"/>
</dbReference>
<evidence type="ECO:0000256" key="1">
    <source>
        <dbReference type="ARBA" id="ARBA00022737"/>
    </source>
</evidence>
<dbReference type="GO" id="GO:0009451">
    <property type="term" value="P:RNA modification"/>
    <property type="evidence" value="ECO:0007669"/>
    <property type="project" value="InterPro"/>
</dbReference>
<dbReference type="GO" id="GO:0003723">
    <property type="term" value="F:RNA binding"/>
    <property type="evidence" value="ECO:0007669"/>
    <property type="project" value="InterPro"/>
</dbReference>
<proteinExistence type="predicted"/>
<organism evidence="3">
    <name type="scientific">Fagus sylvatica</name>
    <name type="common">Beechnut</name>
    <dbReference type="NCBI Taxonomy" id="28930"/>
    <lineage>
        <taxon>Eukaryota</taxon>
        <taxon>Viridiplantae</taxon>
        <taxon>Streptophyta</taxon>
        <taxon>Embryophyta</taxon>
        <taxon>Tracheophyta</taxon>
        <taxon>Spermatophyta</taxon>
        <taxon>Magnoliopsida</taxon>
        <taxon>eudicotyledons</taxon>
        <taxon>Gunneridae</taxon>
        <taxon>Pentapetalae</taxon>
        <taxon>rosids</taxon>
        <taxon>fabids</taxon>
        <taxon>Fagales</taxon>
        <taxon>Fagaceae</taxon>
        <taxon>Fagus</taxon>
    </lineage>
</organism>
<dbReference type="InterPro" id="IPR002885">
    <property type="entry name" value="PPR_rpt"/>
</dbReference>
<dbReference type="Pfam" id="PF01535">
    <property type="entry name" value="PPR"/>
    <property type="match status" value="1"/>
</dbReference>
<feature type="repeat" description="PPR" evidence="2">
    <location>
        <begin position="131"/>
        <end position="166"/>
    </location>
</feature>
<dbReference type="EMBL" id="OIVN01000890">
    <property type="protein sequence ID" value="SPC87033.1"/>
    <property type="molecule type" value="Genomic_DNA"/>
</dbReference>
<dbReference type="PANTHER" id="PTHR47926">
    <property type="entry name" value="PENTATRICOPEPTIDE REPEAT-CONTAINING PROTEIN"/>
    <property type="match status" value="1"/>
</dbReference>
<reference evidence="3" key="1">
    <citation type="submission" date="2018-02" db="EMBL/GenBank/DDBJ databases">
        <authorList>
            <person name="Cohen D.B."/>
            <person name="Kent A.D."/>
        </authorList>
    </citation>
    <scope>NUCLEOTIDE SEQUENCE</scope>
</reference>
<dbReference type="InterPro" id="IPR046960">
    <property type="entry name" value="PPR_At4g14850-like_plant"/>
</dbReference>
<evidence type="ECO:0000256" key="2">
    <source>
        <dbReference type="PROSITE-ProRule" id="PRU00708"/>
    </source>
</evidence>
<dbReference type="AlphaFoldDB" id="A0A2N9FIM6"/>
<keyword evidence="1" id="KW-0677">Repeat</keyword>
<protein>
    <recommendedName>
        <fullName evidence="4">Pentatricopeptide repeat-containing protein</fullName>
    </recommendedName>
</protein>
<accession>A0A2N9FIM6</accession>
<gene>
    <name evidence="3" type="ORF">FSB_LOCUS14915</name>
</gene>
<name>A0A2N9FIM6_FAGSY</name>